<evidence type="ECO:0000313" key="1">
    <source>
        <dbReference type="EMBL" id="KEC54462.1"/>
    </source>
</evidence>
<dbReference type="PATRIC" id="fig|1134510.3.peg.1214"/>
<keyword evidence="2" id="KW-1185">Reference proteome</keyword>
<dbReference type="eggNOG" id="COG4889">
    <property type="taxonomic scope" value="Bacteria"/>
</dbReference>
<proteinExistence type="predicted"/>
<dbReference type="Proteomes" id="UP000027015">
    <property type="component" value="Unassembled WGS sequence"/>
</dbReference>
<dbReference type="EMBL" id="AHPL01000010">
    <property type="protein sequence ID" value="KEC54462.1"/>
    <property type="molecule type" value="Genomic_DNA"/>
</dbReference>
<dbReference type="AlphaFoldDB" id="A0A067WEX8"/>
<protein>
    <submittedName>
        <fullName evidence="1">Uncharacterized protein</fullName>
    </submittedName>
</protein>
<evidence type="ECO:0000313" key="2">
    <source>
        <dbReference type="Proteomes" id="UP000027015"/>
    </source>
</evidence>
<sequence>METSDFVLRATTNTRKLTKKADVITMIFSTYHLIQIICDKTFRTTEETLLKDKSESNFTKVYDNRIIPYKKHLYMTATTHIFSNAHQKRTDEINAVLISMDDKKFYGKQLHHYTFVEAEDNELLTPYKIIIVLGIDDEFITPGIRNIIVNKNYKLDFDDSAKILTAIEHLPKQIKLMISQY</sequence>
<gene>
    <name evidence="1" type="ORF">O9A_01076</name>
</gene>
<organism evidence="1 2">
    <name type="scientific">Bartonella koehlerae C-29</name>
    <dbReference type="NCBI Taxonomy" id="1134510"/>
    <lineage>
        <taxon>Bacteria</taxon>
        <taxon>Pseudomonadati</taxon>
        <taxon>Pseudomonadota</taxon>
        <taxon>Alphaproteobacteria</taxon>
        <taxon>Hyphomicrobiales</taxon>
        <taxon>Bartonellaceae</taxon>
        <taxon>Bartonella</taxon>
    </lineage>
</organism>
<name>A0A067WEX8_9HYPH</name>
<dbReference type="HOGENOM" id="CLU_1486274_0_0_5"/>
<accession>A0A067WEX8</accession>
<reference evidence="1 2" key="1">
    <citation type="submission" date="2012-04" db="EMBL/GenBank/DDBJ databases">
        <title>The Genome Sequence of Bartonella koehlerae C-29.</title>
        <authorList>
            <consortium name="The Broad Institute Genome Sequencing Platform"/>
            <consortium name="The Broad Institute Genome Sequencing Center for Infectious Disease"/>
            <person name="Feldgarden M."/>
            <person name="Kirby J."/>
            <person name="Kosoy M."/>
            <person name="Birtles R."/>
            <person name="Probert W.S."/>
            <person name="Chiaraviglio L."/>
            <person name="Walker B."/>
            <person name="Young S.K."/>
            <person name="Zeng Q."/>
            <person name="Gargeya S."/>
            <person name="Fitzgerald M."/>
            <person name="Haas B."/>
            <person name="Abouelleil A."/>
            <person name="Alvarado L."/>
            <person name="Arachchi H.M."/>
            <person name="Berlin A.M."/>
            <person name="Chapman S.B."/>
            <person name="Goldberg J."/>
            <person name="Griggs A."/>
            <person name="Gujja S."/>
            <person name="Hansen M."/>
            <person name="Howarth C."/>
            <person name="Imamovic A."/>
            <person name="Larimer J."/>
            <person name="McCowen C."/>
            <person name="Montmayeur A."/>
            <person name="Murphy C."/>
            <person name="Neiman D."/>
            <person name="Pearson M."/>
            <person name="Priest M."/>
            <person name="Roberts A."/>
            <person name="Saif S."/>
            <person name="Shea T."/>
            <person name="Sisk P."/>
            <person name="Sykes S."/>
            <person name="Wortman J."/>
            <person name="Nusbaum C."/>
            <person name="Birren B."/>
        </authorList>
    </citation>
    <scope>NUCLEOTIDE SEQUENCE [LARGE SCALE GENOMIC DNA]</scope>
    <source>
        <strain evidence="1 2">C-29</strain>
    </source>
</reference>
<comment type="caution">
    <text evidence="1">The sequence shown here is derived from an EMBL/GenBank/DDBJ whole genome shotgun (WGS) entry which is preliminary data.</text>
</comment>